<dbReference type="RefSeq" id="WP_028373880.1">
    <property type="nucleotide sequence ID" value="NZ_CAAAJD010000032.1"/>
</dbReference>
<dbReference type="Proteomes" id="UP000054869">
    <property type="component" value="Unassembled WGS sequence"/>
</dbReference>
<proteinExistence type="predicted"/>
<gene>
    <name evidence="2" type="ORF">Llan_2449</name>
</gene>
<dbReference type="OrthoDB" id="5637477at2"/>
<dbReference type="EMBL" id="LNYI01000057">
    <property type="protein sequence ID" value="KTD18846.1"/>
    <property type="molecule type" value="Genomic_DNA"/>
</dbReference>
<dbReference type="eggNOG" id="ENOG5031E2Q">
    <property type="taxonomic scope" value="Bacteria"/>
</dbReference>
<sequence>MKLKSLLFVCCLGLLTSAFADNRHLHPQANSPTANTAGAKSVAKGAKLPGYCEIEIINSSYDHVRVYGVFDDGKSLTPFNVYSYEGPHYIDLFYYGYCHAGMNLWIDTFSGYRIYGGYTYVNSTVRVVPYLNKQLKVEINAK</sequence>
<accession>A0A0W0VFD1</accession>
<keyword evidence="1" id="KW-0732">Signal</keyword>
<keyword evidence="3" id="KW-1185">Reference proteome</keyword>
<evidence type="ECO:0000313" key="2">
    <source>
        <dbReference type="EMBL" id="KTD18846.1"/>
    </source>
</evidence>
<dbReference type="STRING" id="45067.Llan_2449"/>
<dbReference type="AlphaFoldDB" id="A0A0W0VFD1"/>
<dbReference type="PATRIC" id="fig|45067.4.peg.2571"/>
<evidence type="ECO:0000256" key="1">
    <source>
        <dbReference type="SAM" id="SignalP"/>
    </source>
</evidence>
<organism evidence="2 3">
    <name type="scientific">Legionella lansingensis</name>
    <dbReference type="NCBI Taxonomy" id="45067"/>
    <lineage>
        <taxon>Bacteria</taxon>
        <taxon>Pseudomonadati</taxon>
        <taxon>Pseudomonadota</taxon>
        <taxon>Gammaproteobacteria</taxon>
        <taxon>Legionellales</taxon>
        <taxon>Legionellaceae</taxon>
        <taxon>Legionella</taxon>
    </lineage>
</organism>
<feature type="chain" id="PRO_5006914730" description="Secreted protein" evidence="1">
    <location>
        <begin position="21"/>
        <end position="142"/>
    </location>
</feature>
<reference evidence="2 3" key="1">
    <citation type="submission" date="2015-11" db="EMBL/GenBank/DDBJ databases">
        <title>Genomic analysis of 38 Legionella species identifies large and diverse effector repertoires.</title>
        <authorList>
            <person name="Burstein D."/>
            <person name="Amaro F."/>
            <person name="Zusman T."/>
            <person name="Lifshitz Z."/>
            <person name="Cohen O."/>
            <person name="Gilbert J.A."/>
            <person name="Pupko T."/>
            <person name="Shuman H.A."/>
            <person name="Segal G."/>
        </authorList>
    </citation>
    <scope>NUCLEOTIDE SEQUENCE [LARGE SCALE GENOMIC DNA]</scope>
    <source>
        <strain evidence="2 3">ATCC 49751</strain>
    </source>
</reference>
<evidence type="ECO:0000313" key="3">
    <source>
        <dbReference type="Proteomes" id="UP000054869"/>
    </source>
</evidence>
<evidence type="ECO:0008006" key="4">
    <source>
        <dbReference type="Google" id="ProtNLM"/>
    </source>
</evidence>
<name>A0A0W0VFD1_9GAMM</name>
<feature type="signal peptide" evidence="1">
    <location>
        <begin position="1"/>
        <end position="20"/>
    </location>
</feature>
<comment type="caution">
    <text evidence="2">The sequence shown here is derived from an EMBL/GenBank/DDBJ whole genome shotgun (WGS) entry which is preliminary data.</text>
</comment>
<protein>
    <recommendedName>
        <fullName evidence="4">Secreted protein</fullName>
    </recommendedName>
</protein>